<dbReference type="SMART" id="SM00228">
    <property type="entry name" value="PDZ"/>
    <property type="match status" value="1"/>
</dbReference>
<dbReference type="CDD" id="cd07560">
    <property type="entry name" value="Peptidase_S41_CPP"/>
    <property type="match status" value="1"/>
</dbReference>
<dbReference type="GO" id="GO:0004175">
    <property type="term" value="F:endopeptidase activity"/>
    <property type="evidence" value="ECO:0007669"/>
    <property type="project" value="TreeGrafter"/>
</dbReference>
<gene>
    <name evidence="7" type="ORF">HBA54_16755</name>
</gene>
<name>A0A967KBA2_9PROT</name>
<dbReference type="Pfam" id="PF13180">
    <property type="entry name" value="PDZ_2"/>
    <property type="match status" value="1"/>
</dbReference>
<reference evidence="7" key="1">
    <citation type="submission" date="2020-03" db="EMBL/GenBank/DDBJ databases">
        <title>Genome of Pelagibius litoralis DSM 21314T.</title>
        <authorList>
            <person name="Wang G."/>
        </authorList>
    </citation>
    <scope>NUCLEOTIDE SEQUENCE</scope>
    <source>
        <strain evidence="7">DSM 21314</strain>
    </source>
</reference>
<dbReference type="InterPro" id="IPR001478">
    <property type="entry name" value="PDZ"/>
</dbReference>
<dbReference type="SUPFAM" id="SSF50156">
    <property type="entry name" value="PDZ domain-like"/>
    <property type="match status" value="1"/>
</dbReference>
<dbReference type="InterPro" id="IPR029045">
    <property type="entry name" value="ClpP/crotonase-like_dom_sf"/>
</dbReference>
<dbReference type="FunFam" id="2.30.42.10:FF:000063">
    <property type="entry name" value="Peptidase, S41 family"/>
    <property type="match status" value="1"/>
</dbReference>
<dbReference type="Gene3D" id="3.30.750.44">
    <property type="match status" value="1"/>
</dbReference>
<evidence type="ECO:0000256" key="3">
    <source>
        <dbReference type="ARBA" id="ARBA00022801"/>
    </source>
</evidence>
<dbReference type="SUPFAM" id="SSF52096">
    <property type="entry name" value="ClpP/crotonase"/>
    <property type="match status" value="1"/>
</dbReference>
<evidence type="ECO:0000313" key="7">
    <source>
        <dbReference type="EMBL" id="NIA70259.1"/>
    </source>
</evidence>
<dbReference type="GO" id="GO:0008236">
    <property type="term" value="F:serine-type peptidase activity"/>
    <property type="evidence" value="ECO:0007669"/>
    <property type="project" value="UniProtKB-KW"/>
</dbReference>
<dbReference type="NCBIfam" id="TIGR00225">
    <property type="entry name" value="prc"/>
    <property type="match status" value="1"/>
</dbReference>
<protein>
    <submittedName>
        <fullName evidence="7">S41 family peptidase</fullName>
    </submittedName>
</protein>
<evidence type="ECO:0000313" key="8">
    <source>
        <dbReference type="Proteomes" id="UP000761264"/>
    </source>
</evidence>
<keyword evidence="8" id="KW-1185">Reference proteome</keyword>
<keyword evidence="3 5" id="KW-0378">Hydrolase</keyword>
<dbReference type="PANTHER" id="PTHR32060">
    <property type="entry name" value="TAIL-SPECIFIC PROTEASE"/>
    <property type="match status" value="1"/>
</dbReference>
<evidence type="ECO:0000259" key="6">
    <source>
        <dbReference type="PROSITE" id="PS50106"/>
    </source>
</evidence>
<dbReference type="PANTHER" id="PTHR32060:SF30">
    <property type="entry name" value="CARBOXY-TERMINAL PROCESSING PROTEASE CTPA"/>
    <property type="match status" value="1"/>
</dbReference>
<dbReference type="InterPro" id="IPR036034">
    <property type="entry name" value="PDZ_sf"/>
</dbReference>
<dbReference type="PROSITE" id="PS51257">
    <property type="entry name" value="PROKAR_LIPOPROTEIN"/>
    <property type="match status" value="1"/>
</dbReference>
<sequence length="538" mass="57821">MRLGFYKTVEIKVLDFRGLLRRAGPLCLAFLMVACASQDSAPPLGYDEARAERLFSIGYQDVSDIFIEEVSVSQLAIAGMGSLASIDPAIGVEQDDNLLRVSVDGTSMASYPMPDPNDAKAWGALTAATISASRYHSNDLDSAEPEQLYEAVFDGVLSQLDSFSRYAGREAARENRASRDGFGGIGIRIRLIEEGVLVLSVMEDTPAERAGLTDDDVITSIDGAGVEGLSQREVVRRLRGPVRTKVNLKIDREAGKTPISVAVVRAHIVPQTASYHREGNLAHIRLSGFNQRTTDSLKQKIKQAQNEIGDELEGFILDLRGNPGGLLDQAVEVSKLFITDGRIVSTHGRHPDSHQYFSASREDLTKGIPMVVLIDGGSASASEIVAAALQDSGRAVVVGSSSFGKGTVQTVLRLPNQGELTLTWARFHAPSGYALHRRGVLPDICTTGDVTAAEDVLSLIRSGALPLAGDLRRRDIDTNDDQAVESLRANCPTREEEAEIDLQVATRLLHDPGLFARALQGVPNTAEAKVGLLRSSGG</sequence>
<dbReference type="PROSITE" id="PS50106">
    <property type="entry name" value="PDZ"/>
    <property type="match status" value="1"/>
</dbReference>
<keyword evidence="4 5" id="KW-0720">Serine protease</keyword>
<accession>A0A967KBA2</accession>
<evidence type="ECO:0000256" key="2">
    <source>
        <dbReference type="ARBA" id="ARBA00022670"/>
    </source>
</evidence>
<keyword evidence="2 5" id="KW-0645">Protease</keyword>
<dbReference type="Pfam" id="PF03572">
    <property type="entry name" value="Peptidase_S41"/>
    <property type="match status" value="1"/>
</dbReference>
<dbReference type="GO" id="GO:0007165">
    <property type="term" value="P:signal transduction"/>
    <property type="evidence" value="ECO:0007669"/>
    <property type="project" value="TreeGrafter"/>
</dbReference>
<proteinExistence type="inferred from homology"/>
<dbReference type="Proteomes" id="UP000761264">
    <property type="component" value="Unassembled WGS sequence"/>
</dbReference>
<dbReference type="Gene3D" id="3.90.226.10">
    <property type="entry name" value="2-enoyl-CoA Hydratase, Chain A, domain 1"/>
    <property type="match status" value="1"/>
</dbReference>
<dbReference type="CDD" id="cd06782">
    <property type="entry name" value="cpPDZ_CPP-like"/>
    <property type="match status" value="1"/>
</dbReference>
<dbReference type="RefSeq" id="WP_167226688.1">
    <property type="nucleotide sequence ID" value="NZ_JAAQPH010000013.1"/>
</dbReference>
<dbReference type="EMBL" id="JAAQPH010000013">
    <property type="protein sequence ID" value="NIA70259.1"/>
    <property type="molecule type" value="Genomic_DNA"/>
</dbReference>
<dbReference type="GO" id="GO:0006508">
    <property type="term" value="P:proteolysis"/>
    <property type="evidence" value="ECO:0007669"/>
    <property type="project" value="UniProtKB-KW"/>
</dbReference>
<dbReference type="InterPro" id="IPR005151">
    <property type="entry name" value="Tail-specific_protease"/>
</dbReference>
<dbReference type="AlphaFoldDB" id="A0A967KBA2"/>
<dbReference type="SMART" id="SM00245">
    <property type="entry name" value="TSPc"/>
    <property type="match status" value="1"/>
</dbReference>
<dbReference type="InterPro" id="IPR004447">
    <property type="entry name" value="Peptidase_S41A"/>
</dbReference>
<feature type="domain" description="PDZ" evidence="6">
    <location>
        <begin position="174"/>
        <end position="239"/>
    </location>
</feature>
<evidence type="ECO:0000256" key="5">
    <source>
        <dbReference type="RuleBase" id="RU004404"/>
    </source>
</evidence>
<dbReference type="GO" id="GO:0030288">
    <property type="term" value="C:outer membrane-bounded periplasmic space"/>
    <property type="evidence" value="ECO:0007669"/>
    <property type="project" value="TreeGrafter"/>
</dbReference>
<evidence type="ECO:0000256" key="4">
    <source>
        <dbReference type="ARBA" id="ARBA00022825"/>
    </source>
</evidence>
<evidence type="ECO:0000256" key="1">
    <source>
        <dbReference type="ARBA" id="ARBA00009179"/>
    </source>
</evidence>
<dbReference type="Gene3D" id="2.30.42.10">
    <property type="match status" value="1"/>
</dbReference>
<comment type="similarity">
    <text evidence="1 5">Belongs to the peptidase S41A family.</text>
</comment>
<organism evidence="7 8">
    <name type="scientific">Pelagibius litoralis</name>
    <dbReference type="NCBI Taxonomy" id="374515"/>
    <lineage>
        <taxon>Bacteria</taxon>
        <taxon>Pseudomonadati</taxon>
        <taxon>Pseudomonadota</taxon>
        <taxon>Alphaproteobacteria</taxon>
        <taxon>Rhodospirillales</taxon>
        <taxon>Rhodovibrionaceae</taxon>
        <taxon>Pelagibius</taxon>
    </lineage>
</organism>
<comment type="caution">
    <text evidence="7">The sequence shown here is derived from an EMBL/GenBank/DDBJ whole genome shotgun (WGS) entry which is preliminary data.</text>
</comment>